<sequence length="59" mass="7036">MFNLFKSNPTKKLRRQYDKLLERAMHAQRNGDIKTYSMLTAESETLYKQIEAIENKDRA</sequence>
<evidence type="ECO:0000313" key="3">
    <source>
        <dbReference type="EMBL" id="HBU53118.1"/>
    </source>
</evidence>
<feature type="coiled-coil region" evidence="1">
    <location>
        <begin position="10"/>
        <end position="56"/>
    </location>
</feature>
<dbReference type="InterPro" id="IPR045493">
    <property type="entry name" value="DUF6435"/>
</dbReference>
<proteinExistence type="predicted"/>
<keyword evidence="1" id="KW-0175">Coiled coil</keyword>
<comment type="caution">
    <text evidence="2">The sequence shown here is derived from an EMBL/GenBank/DDBJ whole genome shotgun (WGS) entry which is preliminary data.</text>
</comment>
<dbReference type="EMBL" id="DNAN01000115">
    <property type="protein sequence ID" value="HAW74756.1"/>
    <property type="molecule type" value="Genomic_DNA"/>
</dbReference>
<dbReference type="Proteomes" id="UP000264779">
    <property type="component" value="Unassembled WGS sequence"/>
</dbReference>
<name>A0A350P0D9_9ALTE</name>
<evidence type="ECO:0000313" key="2">
    <source>
        <dbReference type="EMBL" id="HAW74756.1"/>
    </source>
</evidence>
<evidence type="ECO:0000313" key="5">
    <source>
        <dbReference type="Proteomes" id="UP000264779"/>
    </source>
</evidence>
<organism evidence="2 4">
    <name type="scientific">Alteromonas australica</name>
    <dbReference type="NCBI Taxonomy" id="589873"/>
    <lineage>
        <taxon>Bacteria</taxon>
        <taxon>Pseudomonadati</taxon>
        <taxon>Pseudomonadota</taxon>
        <taxon>Gammaproteobacteria</taxon>
        <taxon>Alteromonadales</taxon>
        <taxon>Alteromonadaceae</taxon>
        <taxon>Alteromonas/Salinimonas group</taxon>
        <taxon>Alteromonas</taxon>
    </lineage>
</organism>
<protein>
    <recommendedName>
        <fullName evidence="6">Lacal_2735 family protein</fullName>
    </recommendedName>
</protein>
<accession>A0A350P0D9</accession>
<gene>
    <name evidence="2" type="ORF">DCW74_03360</name>
    <name evidence="3" type="ORF">DEB45_17850</name>
</gene>
<dbReference type="Pfam" id="PF20027">
    <property type="entry name" value="DUF6435"/>
    <property type="match status" value="1"/>
</dbReference>
<dbReference type="Proteomes" id="UP000263517">
    <property type="component" value="Unassembled WGS sequence"/>
</dbReference>
<dbReference type="RefSeq" id="WP_272966129.1">
    <property type="nucleotide sequence ID" value="NZ_CALBIY010000076.1"/>
</dbReference>
<dbReference type="NCBIfam" id="NF033487">
    <property type="entry name" value="Lacal_2735_fam"/>
    <property type="match status" value="1"/>
</dbReference>
<evidence type="ECO:0000256" key="1">
    <source>
        <dbReference type="SAM" id="Coils"/>
    </source>
</evidence>
<evidence type="ECO:0000313" key="4">
    <source>
        <dbReference type="Proteomes" id="UP000263517"/>
    </source>
</evidence>
<dbReference type="AlphaFoldDB" id="A0A350P0D9"/>
<dbReference type="EMBL" id="DONK01000276">
    <property type="protein sequence ID" value="HBU53118.1"/>
    <property type="molecule type" value="Genomic_DNA"/>
</dbReference>
<evidence type="ECO:0008006" key="6">
    <source>
        <dbReference type="Google" id="ProtNLM"/>
    </source>
</evidence>
<reference evidence="4 5" key="1">
    <citation type="journal article" date="2018" name="Nat. Biotechnol.">
        <title>A standardized bacterial taxonomy based on genome phylogeny substantially revises the tree of life.</title>
        <authorList>
            <person name="Parks D.H."/>
            <person name="Chuvochina M."/>
            <person name="Waite D.W."/>
            <person name="Rinke C."/>
            <person name="Skarshewski A."/>
            <person name="Chaumeil P.A."/>
            <person name="Hugenholtz P."/>
        </authorList>
    </citation>
    <scope>NUCLEOTIDE SEQUENCE [LARGE SCALE GENOMIC DNA]</scope>
    <source>
        <strain evidence="3">UBA11621</strain>
        <strain evidence="2">UBA11978</strain>
    </source>
</reference>